<dbReference type="GO" id="GO:0009279">
    <property type="term" value="C:cell outer membrane"/>
    <property type="evidence" value="ECO:0007669"/>
    <property type="project" value="UniProtKB-SubCell"/>
</dbReference>
<keyword evidence="3" id="KW-0812">Transmembrane</keyword>
<evidence type="ECO:0000256" key="1">
    <source>
        <dbReference type="ARBA" id="ARBA00004442"/>
    </source>
</evidence>
<dbReference type="Proteomes" id="UP000319004">
    <property type="component" value="Chromosome"/>
</dbReference>
<evidence type="ECO:0000313" key="7">
    <source>
        <dbReference type="EMBL" id="QDV44675.1"/>
    </source>
</evidence>
<keyword evidence="4" id="KW-0472">Membrane</keyword>
<comment type="subcellular location">
    <subcellularLocation>
        <location evidence="1">Cell outer membrane</location>
    </subcellularLocation>
</comment>
<dbReference type="EMBL" id="CP037423">
    <property type="protein sequence ID" value="QDV44675.1"/>
    <property type="molecule type" value="Genomic_DNA"/>
</dbReference>
<organism evidence="7 8">
    <name type="scientific">Stieleria neptunia</name>
    <dbReference type="NCBI Taxonomy" id="2527979"/>
    <lineage>
        <taxon>Bacteria</taxon>
        <taxon>Pseudomonadati</taxon>
        <taxon>Planctomycetota</taxon>
        <taxon>Planctomycetia</taxon>
        <taxon>Pirellulales</taxon>
        <taxon>Pirellulaceae</taxon>
        <taxon>Stieleria</taxon>
    </lineage>
</organism>
<feature type="compositionally biased region" description="Basic and acidic residues" evidence="6">
    <location>
        <begin position="675"/>
        <end position="684"/>
    </location>
</feature>
<dbReference type="InterPro" id="IPR051906">
    <property type="entry name" value="TolC-like"/>
</dbReference>
<feature type="region of interest" description="Disordered" evidence="6">
    <location>
        <begin position="34"/>
        <end position="70"/>
    </location>
</feature>
<keyword evidence="2" id="KW-1134">Transmembrane beta strand</keyword>
<dbReference type="KEGG" id="snep:Enr13x_45430"/>
<evidence type="ECO:0000256" key="6">
    <source>
        <dbReference type="SAM" id="MobiDB-lite"/>
    </source>
</evidence>
<gene>
    <name evidence="7" type="ORF">Enr13x_45430</name>
</gene>
<dbReference type="PANTHER" id="PTHR30026">
    <property type="entry name" value="OUTER MEMBRANE PROTEIN TOLC"/>
    <property type="match status" value="1"/>
</dbReference>
<dbReference type="GO" id="GO:1990281">
    <property type="term" value="C:efflux pump complex"/>
    <property type="evidence" value="ECO:0007669"/>
    <property type="project" value="TreeGrafter"/>
</dbReference>
<evidence type="ECO:0000313" key="8">
    <source>
        <dbReference type="Proteomes" id="UP000319004"/>
    </source>
</evidence>
<dbReference type="GO" id="GO:0015288">
    <property type="term" value="F:porin activity"/>
    <property type="evidence" value="ECO:0007669"/>
    <property type="project" value="TreeGrafter"/>
</dbReference>
<feature type="region of interest" description="Disordered" evidence="6">
    <location>
        <begin position="605"/>
        <end position="730"/>
    </location>
</feature>
<evidence type="ECO:0000256" key="2">
    <source>
        <dbReference type="ARBA" id="ARBA00022452"/>
    </source>
</evidence>
<dbReference type="AlphaFoldDB" id="A0A518HUY7"/>
<dbReference type="SUPFAM" id="SSF56954">
    <property type="entry name" value="Outer membrane efflux proteins (OEP)"/>
    <property type="match status" value="1"/>
</dbReference>
<evidence type="ECO:0000256" key="3">
    <source>
        <dbReference type="ARBA" id="ARBA00022692"/>
    </source>
</evidence>
<evidence type="ECO:0000256" key="5">
    <source>
        <dbReference type="ARBA" id="ARBA00023237"/>
    </source>
</evidence>
<protein>
    <submittedName>
        <fullName evidence="7">Outer membrane efflux protein</fullName>
    </submittedName>
</protein>
<dbReference type="GO" id="GO:0015562">
    <property type="term" value="F:efflux transmembrane transporter activity"/>
    <property type="evidence" value="ECO:0007669"/>
    <property type="project" value="InterPro"/>
</dbReference>
<name>A0A518HUY7_9BACT</name>
<keyword evidence="8" id="KW-1185">Reference proteome</keyword>
<sequence>MPRMGFDLHKLVAIVMVSAMTMVHGVYAESPPGSRGLGIPQANPSPPADQTPADQAPAVGSLPKRLPPAPVPRLPGPTLAGETAAMQWWTDRVTQQVLDRDRWVRFDLETILLDTLAHSPRILSVGYEASSTFQRIVQQDAEFDSTILLSGNLGATNDPVGNTLTTGGADRLREKSLNFSGGVRKKTRTGTELEWTQEIGFLDSNSSFFVPRDQGNARLSLSLTKPLLSRGGRYYNERLVTQARIESRVAWQDMRGAVEQRIADVIAAYWKLYESRAQLTQQRELLARSRNIERLLVSRKDFDAALIEITKAKQRVARRADQVIDLEAGLKKQQARLAALVGSEAMIGADSDLELIPMAAPVTDSVRWNLRDAVAQALQNRPEVRAATSDVELSALELRVARAELEPQLNWVFNGYLSQLNGASKVARSFGEQFDNAPGLSTGLEFELPRGQRAFRAQHREALLRARERSQRLREVIQQTQFDVESALIDLERFEKQLISKRNVLSTAVTEENILTVQWRIIGGDDSRVGIKLENLLDAQQRRTDAEKDLVKVESAYMIALVQLQRAMGTLLINEGIRPVQSECSGEINFLHDDYRSTVIASPAEAADETQAKPATLDSSPLDLSAVDDLPHDASGRELSSTRLPATQSSGMPTPTQTPPTMPSSAATPPSPSRHGGESSDHAPRQVAVPRRIGRPAATAASTSPSQSTPPQSTPPPSSDWRNPSAGWAR</sequence>
<feature type="compositionally biased region" description="Low complexity" evidence="6">
    <location>
        <begin position="696"/>
        <end position="711"/>
    </location>
</feature>
<reference evidence="7 8" key="1">
    <citation type="submission" date="2019-03" db="EMBL/GenBank/DDBJ databases">
        <title>Deep-cultivation of Planctomycetes and their phenomic and genomic characterization uncovers novel biology.</title>
        <authorList>
            <person name="Wiegand S."/>
            <person name="Jogler M."/>
            <person name="Boedeker C."/>
            <person name="Pinto D."/>
            <person name="Vollmers J."/>
            <person name="Rivas-Marin E."/>
            <person name="Kohn T."/>
            <person name="Peeters S.H."/>
            <person name="Heuer A."/>
            <person name="Rast P."/>
            <person name="Oberbeckmann S."/>
            <person name="Bunk B."/>
            <person name="Jeske O."/>
            <person name="Meyerdierks A."/>
            <person name="Storesund J.E."/>
            <person name="Kallscheuer N."/>
            <person name="Luecker S."/>
            <person name="Lage O.M."/>
            <person name="Pohl T."/>
            <person name="Merkel B.J."/>
            <person name="Hornburger P."/>
            <person name="Mueller R.-W."/>
            <person name="Bruemmer F."/>
            <person name="Labrenz M."/>
            <person name="Spormann A.M."/>
            <person name="Op den Camp H."/>
            <person name="Overmann J."/>
            <person name="Amann R."/>
            <person name="Jetten M.S.M."/>
            <person name="Mascher T."/>
            <person name="Medema M.H."/>
            <person name="Devos D.P."/>
            <person name="Kaster A.-K."/>
            <person name="Ovreas L."/>
            <person name="Rohde M."/>
            <person name="Galperin M.Y."/>
            <person name="Jogler C."/>
        </authorList>
    </citation>
    <scope>NUCLEOTIDE SEQUENCE [LARGE SCALE GENOMIC DNA]</scope>
    <source>
        <strain evidence="7 8">Enr13</strain>
    </source>
</reference>
<accession>A0A518HUY7</accession>
<evidence type="ECO:0000256" key="4">
    <source>
        <dbReference type="ARBA" id="ARBA00023136"/>
    </source>
</evidence>
<dbReference type="Gene3D" id="1.20.1600.10">
    <property type="entry name" value="Outer membrane efflux proteins (OEP)"/>
    <property type="match status" value="1"/>
</dbReference>
<proteinExistence type="predicted"/>
<feature type="compositionally biased region" description="Low complexity" evidence="6">
    <location>
        <begin position="50"/>
        <end position="64"/>
    </location>
</feature>
<dbReference type="PANTHER" id="PTHR30026:SF23">
    <property type="entry name" value="TO APRF-PUTATIVE OUTER MEMBRANE EFFLUX PROTEIN OR SECRETED ALKALINE PHOSPHATASE-RELATED"/>
    <property type="match status" value="1"/>
</dbReference>
<keyword evidence="5" id="KW-0998">Cell outer membrane</keyword>